<dbReference type="SUPFAM" id="SSF50969">
    <property type="entry name" value="YVTN repeat-like/Quinoprotein amine dehydrogenase"/>
    <property type="match status" value="1"/>
</dbReference>
<dbReference type="InterPro" id="IPR029044">
    <property type="entry name" value="Nucleotide-diphossugar_trans"/>
</dbReference>
<dbReference type="Pfam" id="PF02214">
    <property type="entry name" value="BTB_2"/>
    <property type="match status" value="1"/>
</dbReference>
<dbReference type="PANTHER" id="PTHR46781:SF6">
    <property type="entry name" value="ALPHA 1,4-GLYCOSYLTRANSFERASE FAMILY PROTEIN"/>
    <property type="match status" value="1"/>
</dbReference>
<accession>A0A087H835</accession>
<dbReference type="Pfam" id="PF04488">
    <property type="entry name" value="Gly_transf_sug"/>
    <property type="match status" value="1"/>
</dbReference>
<dbReference type="OrthoDB" id="2414723at2759"/>
<keyword evidence="2" id="KW-0472">Membrane</keyword>
<dbReference type="Gramene" id="KFK38287">
    <property type="protein sequence ID" value="KFK38287"/>
    <property type="gene ID" value="AALP_AA3G094800"/>
</dbReference>
<dbReference type="Pfam" id="PF04572">
    <property type="entry name" value="Gb3_synth"/>
    <property type="match status" value="1"/>
</dbReference>
<dbReference type="eggNOG" id="KOG1928">
    <property type="taxonomic scope" value="Eukaryota"/>
</dbReference>
<dbReference type="InterPro" id="IPR011333">
    <property type="entry name" value="SKP1/BTB/POZ_sf"/>
</dbReference>
<keyword evidence="2" id="KW-0812">Transmembrane</keyword>
<evidence type="ECO:0000313" key="4">
    <source>
        <dbReference type="EMBL" id="KFK38287.1"/>
    </source>
</evidence>
<dbReference type="eggNOG" id="KOG2714">
    <property type="taxonomic scope" value="Eukaryota"/>
</dbReference>
<comment type="pathway">
    <text evidence="1">Protein modification; protein ubiquitination.</text>
</comment>
<dbReference type="Pfam" id="PF25279">
    <property type="entry name" value="Beta_prop_At2g24240"/>
    <property type="match status" value="1"/>
</dbReference>
<dbReference type="GO" id="GO:0016567">
    <property type="term" value="P:protein ubiquitination"/>
    <property type="evidence" value="ECO:0007669"/>
    <property type="project" value="UniProtKB-UniPathway"/>
</dbReference>
<dbReference type="InterPro" id="IPR000210">
    <property type="entry name" value="BTB/POZ_dom"/>
</dbReference>
<dbReference type="SUPFAM" id="SSF53448">
    <property type="entry name" value="Nucleotide-diphospho-sugar transferases"/>
    <property type="match status" value="1"/>
</dbReference>
<dbReference type="AlphaFoldDB" id="A0A087H835"/>
<protein>
    <recommendedName>
        <fullName evidence="3">BTB domain-containing protein</fullName>
    </recommendedName>
</protein>
<feature type="domain" description="BTB" evidence="3">
    <location>
        <begin position="385"/>
        <end position="484"/>
    </location>
</feature>
<evidence type="ECO:0000313" key="5">
    <source>
        <dbReference type="Proteomes" id="UP000029120"/>
    </source>
</evidence>
<dbReference type="SMART" id="SM00225">
    <property type="entry name" value="BTB"/>
    <property type="match status" value="1"/>
</dbReference>
<gene>
    <name evidence="4" type="ordered locus">AALP_Aa3g094800</name>
</gene>
<keyword evidence="5" id="KW-1185">Reference proteome</keyword>
<evidence type="ECO:0000259" key="3">
    <source>
        <dbReference type="SMART" id="SM00225"/>
    </source>
</evidence>
<reference evidence="5" key="1">
    <citation type="journal article" date="2015" name="Nat. Plants">
        <title>Genome expansion of Arabis alpina linked with retrotransposition and reduced symmetric DNA methylation.</title>
        <authorList>
            <person name="Willing E.M."/>
            <person name="Rawat V."/>
            <person name="Mandakova T."/>
            <person name="Maumus F."/>
            <person name="James G.V."/>
            <person name="Nordstroem K.J."/>
            <person name="Becker C."/>
            <person name="Warthmann N."/>
            <person name="Chica C."/>
            <person name="Szarzynska B."/>
            <person name="Zytnicki M."/>
            <person name="Albani M.C."/>
            <person name="Kiefer C."/>
            <person name="Bergonzi S."/>
            <person name="Castaings L."/>
            <person name="Mateos J.L."/>
            <person name="Berns M.C."/>
            <person name="Bujdoso N."/>
            <person name="Piofczyk T."/>
            <person name="de Lorenzo L."/>
            <person name="Barrero-Sicilia C."/>
            <person name="Mateos I."/>
            <person name="Piednoel M."/>
            <person name="Hagmann J."/>
            <person name="Chen-Min-Tao R."/>
            <person name="Iglesias-Fernandez R."/>
            <person name="Schuster S.C."/>
            <person name="Alonso-Blanco C."/>
            <person name="Roudier F."/>
            <person name="Carbonero P."/>
            <person name="Paz-Ares J."/>
            <person name="Davis S.J."/>
            <person name="Pecinka A."/>
            <person name="Quesneville H."/>
            <person name="Colot V."/>
            <person name="Lysak M.A."/>
            <person name="Weigel D."/>
            <person name="Coupland G."/>
            <person name="Schneeberger K."/>
        </authorList>
    </citation>
    <scope>NUCLEOTIDE SEQUENCE [LARGE SCALE GENOMIC DNA]</scope>
    <source>
        <strain evidence="5">cv. Pajares</strain>
    </source>
</reference>
<dbReference type="UniPathway" id="UPA00143"/>
<dbReference type="GO" id="GO:0051260">
    <property type="term" value="P:protein homooligomerization"/>
    <property type="evidence" value="ECO:0007669"/>
    <property type="project" value="InterPro"/>
</dbReference>
<name>A0A087H835_ARAAL</name>
<dbReference type="SUPFAM" id="SSF54695">
    <property type="entry name" value="POZ domain"/>
    <property type="match status" value="1"/>
</dbReference>
<dbReference type="InterPro" id="IPR007577">
    <property type="entry name" value="GlycoTrfase_DXD_sugar-bd_CS"/>
</dbReference>
<organism evidence="4 5">
    <name type="scientific">Arabis alpina</name>
    <name type="common">Alpine rock-cress</name>
    <dbReference type="NCBI Taxonomy" id="50452"/>
    <lineage>
        <taxon>Eukaryota</taxon>
        <taxon>Viridiplantae</taxon>
        <taxon>Streptophyta</taxon>
        <taxon>Embryophyta</taxon>
        <taxon>Tracheophyta</taxon>
        <taxon>Spermatophyta</taxon>
        <taxon>Magnoliopsida</taxon>
        <taxon>eudicotyledons</taxon>
        <taxon>Gunneridae</taxon>
        <taxon>Pentapetalae</taxon>
        <taxon>rosids</taxon>
        <taxon>malvids</taxon>
        <taxon>Brassicales</taxon>
        <taxon>Brassicaceae</taxon>
        <taxon>Arabideae</taxon>
        <taxon>Arabis</taxon>
    </lineage>
</organism>
<dbReference type="InterPro" id="IPR003131">
    <property type="entry name" value="T1-type_BTB"/>
</dbReference>
<dbReference type="InterPro" id="IPR057441">
    <property type="entry name" value="Beta_prop_At2g24240"/>
</dbReference>
<dbReference type="InterPro" id="IPR007652">
    <property type="entry name" value="A1-4-GlycosylTfrase_dom"/>
</dbReference>
<dbReference type="InterPro" id="IPR011044">
    <property type="entry name" value="Quino_amine_DH_bsu"/>
</dbReference>
<dbReference type="InterPro" id="IPR044789">
    <property type="entry name" value="Put_A1-4-GlycosylTfrase_plant"/>
</dbReference>
<feature type="transmembrane region" description="Helical" evidence="2">
    <location>
        <begin position="25"/>
        <end position="44"/>
    </location>
</feature>
<dbReference type="EMBL" id="CM002871">
    <property type="protein sequence ID" value="KFK38287.1"/>
    <property type="molecule type" value="Genomic_DNA"/>
</dbReference>
<sequence length="838" mass="92827">MDHEIAKKVTAMFDNRRFNRSRSSLFTAFATSVIALIVFMIVIFSNLSVRDDFSEVMTIEIKTVVPYLPLKSEKESNNNPIKQQITLNNNTSTNNTNNLQILEVFGGKGVSENFQQRAKEFLRDDCEVNFMMTWISPAEMFGKREILSIESVFKSHPRGCLMILSSTMDSPQGFEILKPFLDRGYKVISITPDLPFLLKNTAGESWLEEIQTGKREPGKISLSQNLSNLMRLAYLFKYGGVYLDTDMIVLKSFKGLRNVIGAQTLEPVSRKWTRLNNAVLVFDKNHPLLLKCIEEFALTFNGNVWGHNGPYLVSRVARAVEGTDGYNFTVMTPPAFYPVNWVEIEKLFKVPRTEKDLKRVKVKVLEMQKRSYGLNRSVMVSVDGDSVKLNVGGEVFETTASTIQSTCPDSLLAALSNPTSHGSIPVFIDRDPEIFSVILNLLRTKTLPANSSGSFSKQELLDEALYYGVESLLRSAMLPPPLLGFDASLISTITPATDGVPSAFTATAGDASLWIAHGGQISVYDWSLSHTGTVRTHLNDITSICRVWAESAAIGSGSASGLHFYDLSGGRYVGSTHWTDPEDPRIHKARVAAVTDSSNGVFASFECMHRENSVLQIDKSTLQVAAVIGQQPGSSAKTTVPEKLRWLPTNGVLVGSAVQRGVFGCSGYIRIWDPRSRGIVWETSEPGSGRSSRFGDSLADMDVDVEDLTIFKVCSKSGDLGMADIRKLGEDPWVYMSDENPGAWKSEDGGYSVVHCYRKQVLAARGGGLEVWSSVKEKTSDDPNSSYRRNFVDKEEDSERGMISKIEAGGDRLYVSREFMEGVEVWESSNFSGIVSFE</sequence>
<proteinExistence type="predicted"/>
<dbReference type="Gene3D" id="3.90.550.20">
    <property type="match status" value="1"/>
</dbReference>
<evidence type="ECO:0000256" key="1">
    <source>
        <dbReference type="ARBA" id="ARBA00004906"/>
    </source>
</evidence>
<dbReference type="CDD" id="cd18316">
    <property type="entry name" value="BTB_POZ_KCTD-like"/>
    <property type="match status" value="1"/>
</dbReference>
<dbReference type="Proteomes" id="UP000029120">
    <property type="component" value="Chromosome 3"/>
</dbReference>
<dbReference type="PANTHER" id="PTHR46781">
    <property type="entry name" value="ALPHA 1,4-GLYCOSYLTRANSFERASE FAMILY PROTEIN"/>
    <property type="match status" value="1"/>
</dbReference>
<keyword evidence="2" id="KW-1133">Transmembrane helix</keyword>
<evidence type="ECO:0000256" key="2">
    <source>
        <dbReference type="SAM" id="Phobius"/>
    </source>
</evidence>
<dbReference type="Gene3D" id="3.30.710.10">
    <property type="entry name" value="Potassium Channel Kv1.1, Chain A"/>
    <property type="match status" value="1"/>
</dbReference>